<dbReference type="InterPro" id="IPR006329">
    <property type="entry name" value="AMPD"/>
</dbReference>
<keyword evidence="10" id="KW-1185">Reference proteome</keyword>
<keyword evidence="6" id="KW-0378">Hydrolase</keyword>
<dbReference type="SUPFAM" id="SSF51556">
    <property type="entry name" value="Metallo-dependent hydrolases"/>
    <property type="match status" value="1"/>
</dbReference>
<keyword evidence="8" id="KW-0546">Nucleotide metabolism</keyword>
<dbReference type="Pfam" id="PF19326">
    <property type="entry name" value="AMP_deaminase"/>
    <property type="match status" value="2"/>
</dbReference>
<evidence type="ECO:0000256" key="3">
    <source>
        <dbReference type="ARBA" id="ARBA00006676"/>
    </source>
</evidence>
<gene>
    <name evidence="9" type="ORF">GOODEAATRI_004992</name>
</gene>
<evidence type="ECO:0000256" key="5">
    <source>
        <dbReference type="ARBA" id="ARBA00022723"/>
    </source>
</evidence>
<evidence type="ECO:0000256" key="1">
    <source>
        <dbReference type="ARBA" id="ARBA00001947"/>
    </source>
</evidence>
<dbReference type="PANTHER" id="PTHR11359:SF1">
    <property type="entry name" value="AMP DEAMINASE 1"/>
    <property type="match status" value="1"/>
</dbReference>
<reference evidence="9 10" key="1">
    <citation type="submission" date="2021-06" db="EMBL/GenBank/DDBJ databases">
        <authorList>
            <person name="Palmer J.M."/>
        </authorList>
    </citation>
    <scope>NUCLEOTIDE SEQUENCE [LARGE SCALE GENOMIC DNA]</scope>
    <source>
        <strain evidence="9 10">GA_2019</strain>
        <tissue evidence="9">Muscle</tissue>
    </source>
</reference>
<evidence type="ECO:0000313" key="10">
    <source>
        <dbReference type="Proteomes" id="UP001476798"/>
    </source>
</evidence>
<keyword evidence="5" id="KW-0479">Metal-binding</keyword>
<organism evidence="9 10">
    <name type="scientific">Goodea atripinnis</name>
    <dbReference type="NCBI Taxonomy" id="208336"/>
    <lineage>
        <taxon>Eukaryota</taxon>
        <taxon>Metazoa</taxon>
        <taxon>Chordata</taxon>
        <taxon>Craniata</taxon>
        <taxon>Vertebrata</taxon>
        <taxon>Euteleostomi</taxon>
        <taxon>Actinopterygii</taxon>
        <taxon>Neopterygii</taxon>
        <taxon>Teleostei</taxon>
        <taxon>Neoteleostei</taxon>
        <taxon>Acanthomorphata</taxon>
        <taxon>Ovalentaria</taxon>
        <taxon>Atherinomorphae</taxon>
        <taxon>Cyprinodontiformes</taxon>
        <taxon>Goodeidae</taxon>
        <taxon>Goodea</taxon>
    </lineage>
</organism>
<proteinExistence type="inferred from homology"/>
<evidence type="ECO:0000256" key="2">
    <source>
        <dbReference type="ARBA" id="ARBA00004955"/>
    </source>
</evidence>
<protein>
    <recommendedName>
        <fullName evidence="4">AMP deaminase</fullName>
        <ecNumber evidence="4">3.5.4.6</ecNumber>
    </recommendedName>
</protein>
<accession>A0ABV0MYU7</accession>
<evidence type="ECO:0000256" key="8">
    <source>
        <dbReference type="ARBA" id="ARBA00023080"/>
    </source>
</evidence>
<dbReference type="EC" id="3.5.4.6" evidence="4"/>
<dbReference type="EMBL" id="JAHRIO010020211">
    <property type="protein sequence ID" value="MEQ2164281.1"/>
    <property type="molecule type" value="Genomic_DNA"/>
</dbReference>
<comment type="pathway">
    <text evidence="2">Purine metabolism; IMP biosynthesis via salvage pathway; IMP from AMP: step 1/1.</text>
</comment>
<sequence length="377" mass="44127">EKYMKLAYQRFPRTASQFLRQMEGDVFKIEDEVQPAADKHQPKDLPHPDYNTFIDDMNFLIALIAQGPTKTYTHRRLKFLMSKFNVHEMLNEMEEMKELKMNPHRDFYNCRKVDTHIHAAACMNQKHLLRFIKKSYRLDADRVVHNLKGREVTMRELFQSLNLHPYDLTVDSLDVHAVTGFDSVDDESKHSGHMFCTKSPKPEEWDIAKNPSYTYYIYYMYANIAVLNQLRSPVLQYLYFLAQIPIAMSPLSNNSLFLEYAKNPLPEFHKKGLMVSLSTDDPMQFHYTKEPLMEEYAIAAQVFKLSTCDMCEIARNSVLQSGLSHEEKIHYLGSDYLKEGPEGNDIRKTNVAQIRMAYRFETLCYELNLIKEGLKAE</sequence>
<keyword evidence="7" id="KW-0862">Zinc</keyword>
<evidence type="ECO:0000256" key="7">
    <source>
        <dbReference type="ARBA" id="ARBA00022833"/>
    </source>
</evidence>
<dbReference type="Proteomes" id="UP001476798">
    <property type="component" value="Unassembled WGS sequence"/>
</dbReference>
<evidence type="ECO:0000256" key="4">
    <source>
        <dbReference type="ARBA" id="ARBA00012775"/>
    </source>
</evidence>
<dbReference type="InterPro" id="IPR032466">
    <property type="entry name" value="Metal_Hydrolase"/>
</dbReference>
<feature type="non-terminal residue" evidence="9">
    <location>
        <position position="1"/>
    </location>
</feature>
<evidence type="ECO:0000313" key="9">
    <source>
        <dbReference type="EMBL" id="MEQ2164281.1"/>
    </source>
</evidence>
<dbReference type="PROSITE" id="PS00485">
    <property type="entry name" value="A_DEAMINASE"/>
    <property type="match status" value="1"/>
</dbReference>
<comment type="similarity">
    <text evidence="3">Belongs to the metallo-dependent hydrolases superfamily. Adenosine and AMP deaminases family.</text>
</comment>
<dbReference type="Gene3D" id="3.20.20.140">
    <property type="entry name" value="Metal-dependent hydrolases"/>
    <property type="match status" value="3"/>
</dbReference>
<evidence type="ECO:0000256" key="6">
    <source>
        <dbReference type="ARBA" id="ARBA00022801"/>
    </source>
</evidence>
<dbReference type="PANTHER" id="PTHR11359">
    <property type="entry name" value="AMP DEAMINASE"/>
    <property type="match status" value="1"/>
</dbReference>
<dbReference type="InterPro" id="IPR006650">
    <property type="entry name" value="A/AMP_deam_AS"/>
</dbReference>
<comment type="caution">
    <text evidence="9">The sequence shown here is derived from an EMBL/GenBank/DDBJ whole genome shotgun (WGS) entry which is preliminary data.</text>
</comment>
<comment type="cofactor">
    <cofactor evidence="1">
        <name>Zn(2+)</name>
        <dbReference type="ChEBI" id="CHEBI:29105"/>
    </cofactor>
</comment>
<name>A0ABV0MYU7_9TELE</name>